<dbReference type="InterPro" id="IPR002692">
    <property type="entry name" value="S45"/>
</dbReference>
<keyword evidence="5" id="KW-0378">Hydrolase</keyword>
<feature type="binding site" evidence="8">
    <location>
        <position position="476"/>
    </location>
    <ligand>
        <name>Ca(2+)</name>
        <dbReference type="ChEBI" id="CHEBI:29108"/>
    </ligand>
</feature>
<dbReference type="InterPro" id="IPR043146">
    <property type="entry name" value="Penicillin_amidase_N_B-knob"/>
</dbReference>
<dbReference type="SUPFAM" id="SSF56235">
    <property type="entry name" value="N-terminal nucleophile aminohydrolases (Ntn hydrolases)"/>
    <property type="match status" value="1"/>
</dbReference>
<evidence type="ECO:0000313" key="9">
    <source>
        <dbReference type="EMBL" id="SDF08190.1"/>
    </source>
</evidence>
<organism evidence="9 10">
    <name type="scientific">Ectopseudomonas alcaliphila</name>
    <dbReference type="NCBI Taxonomy" id="101564"/>
    <lineage>
        <taxon>Bacteria</taxon>
        <taxon>Pseudomonadati</taxon>
        <taxon>Pseudomonadota</taxon>
        <taxon>Gammaproteobacteria</taxon>
        <taxon>Pseudomonadales</taxon>
        <taxon>Pseudomonadaceae</taxon>
        <taxon>Ectopseudomonas</taxon>
    </lineage>
</organism>
<proteinExistence type="inferred from homology"/>
<dbReference type="GO" id="GO:0016811">
    <property type="term" value="F:hydrolase activity, acting on carbon-nitrogen (but not peptide) bonds, in linear amides"/>
    <property type="evidence" value="ECO:0007669"/>
    <property type="project" value="InterPro"/>
</dbReference>
<dbReference type="PIRSF" id="PIRSF001227">
    <property type="entry name" value="Pen_acylase"/>
    <property type="match status" value="1"/>
</dbReference>
<feature type="binding site" evidence="8">
    <location>
        <position position="343"/>
    </location>
    <ligand>
        <name>Ca(2+)</name>
        <dbReference type="ChEBI" id="CHEBI:29108"/>
    </ligand>
</feature>
<dbReference type="Pfam" id="PF01804">
    <property type="entry name" value="Penicil_amidase"/>
    <property type="match status" value="1"/>
</dbReference>
<name>A0A1G7I649_9GAMM</name>
<dbReference type="EMBL" id="FNAE01000005">
    <property type="protein sequence ID" value="SDF08190.1"/>
    <property type="molecule type" value="Genomic_DNA"/>
</dbReference>
<protein>
    <submittedName>
        <fullName evidence="9">Penicillin amidase</fullName>
    </submittedName>
</protein>
<comment type="similarity">
    <text evidence="2">Belongs to the peptidase S45 family.</text>
</comment>
<dbReference type="GO" id="GO:0017000">
    <property type="term" value="P:antibiotic biosynthetic process"/>
    <property type="evidence" value="ECO:0007669"/>
    <property type="project" value="InterPro"/>
</dbReference>
<evidence type="ECO:0000256" key="6">
    <source>
        <dbReference type="ARBA" id="ARBA00023145"/>
    </source>
</evidence>
<dbReference type="InterPro" id="IPR043147">
    <property type="entry name" value="Penicillin_amidase_A-knob"/>
</dbReference>
<dbReference type="Gene3D" id="1.10.439.10">
    <property type="entry name" value="Penicillin Amidohydrolase, domain 1"/>
    <property type="match status" value="1"/>
</dbReference>
<dbReference type="InterPro" id="IPR023343">
    <property type="entry name" value="Penicillin_amidase_dom1"/>
</dbReference>
<feature type="binding site" evidence="8">
    <location>
        <position position="206"/>
    </location>
    <ligand>
        <name>Ca(2+)</name>
        <dbReference type="ChEBI" id="CHEBI:29108"/>
    </ligand>
</feature>
<accession>A0A1G7I649</accession>
<evidence type="ECO:0000256" key="8">
    <source>
        <dbReference type="PIRSR" id="PIRSR001227-2"/>
    </source>
</evidence>
<dbReference type="Gene3D" id="1.10.1400.10">
    <property type="match status" value="1"/>
</dbReference>
<dbReference type="PANTHER" id="PTHR34218">
    <property type="entry name" value="PEPTIDASE S45 PENICILLIN AMIDASE"/>
    <property type="match status" value="1"/>
</dbReference>
<dbReference type="GO" id="GO:0042597">
    <property type="term" value="C:periplasmic space"/>
    <property type="evidence" value="ECO:0007669"/>
    <property type="project" value="UniProtKB-SubCell"/>
</dbReference>
<evidence type="ECO:0000256" key="5">
    <source>
        <dbReference type="ARBA" id="ARBA00022801"/>
    </source>
</evidence>
<comment type="subcellular location">
    <subcellularLocation>
        <location evidence="1">Periplasm</location>
    </subcellularLocation>
</comment>
<evidence type="ECO:0000256" key="7">
    <source>
        <dbReference type="PIRSR" id="PIRSR001227-1"/>
    </source>
</evidence>
<dbReference type="PANTHER" id="PTHR34218:SF5">
    <property type="entry name" value="PENICILLIN ACYLASE FAMILY PROTEIN"/>
    <property type="match status" value="1"/>
</dbReference>
<dbReference type="Gene3D" id="3.60.20.10">
    <property type="entry name" value="Glutamine Phosphoribosylpyrophosphate, subunit 1, domain 1"/>
    <property type="match status" value="1"/>
</dbReference>
<evidence type="ECO:0000256" key="2">
    <source>
        <dbReference type="ARBA" id="ARBA00006586"/>
    </source>
</evidence>
<keyword evidence="6" id="KW-0865">Zymogen</keyword>
<dbReference type="InterPro" id="IPR029055">
    <property type="entry name" value="Ntn_hydrolases_N"/>
</dbReference>
<dbReference type="Gene3D" id="2.30.120.10">
    <property type="match status" value="1"/>
</dbReference>
<dbReference type="CDD" id="cd03747">
    <property type="entry name" value="Ntn_PGA_like"/>
    <property type="match status" value="1"/>
</dbReference>
<evidence type="ECO:0000256" key="4">
    <source>
        <dbReference type="ARBA" id="ARBA00022764"/>
    </source>
</evidence>
<comment type="cofactor">
    <cofactor evidence="8">
        <name>Ca(2+)</name>
        <dbReference type="ChEBI" id="CHEBI:29108"/>
    </cofactor>
    <text evidence="8">Binds 1 Ca(2+) ion per dimer.</text>
</comment>
<keyword evidence="8" id="KW-0479">Metal-binding</keyword>
<keyword evidence="4" id="KW-0574">Periplasm</keyword>
<dbReference type="OrthoDB" id="9760084at2"/>
<dbReference type="AlphaFoldDB" id="A0A1G7I649"/>
<evidence type="ECO:0000313" key="10">
    <source>
        <dbReference type="Proteomes" id="UP000182413"/>
    </source>
</evidence>
<feature type="binding site" evidence="8">
    <location>
        <position position="340"/>
    </location>
    <ligand>
        <name>Ca(2+)</name>
        <dbReference type="ChEBI" id="CHEBI:29108"/>
    </ligand>
</feature>
<keyword evidence="8" id="KW-0106">Calcium</keyword>
<feature type="active site" description="Nucleophile" evidence="7">
    <location>
        <position position="268"/>
    </location>
</feature>
<reference evidence="9 10" key="1">
    <citation type="submission" date="2016-10" db="EMBL/GenBank/DDBJ databases">
        <authorList>
            <person name="de Groot N.N."/>
        </authorList>
    </citation>
    <scope>NUCLEOTIDE SEQUENCE [LARGE SCALE GENOMIC DNA]</scope>
    <source>
        <strain evidence="9 10">JCM 10630</strain>
    </source>
</reference>
<keyword evidence="3" id="KW-0732">Signal</keyword>
<dbReference type="InterPro" id="IPR014395">
    <property type="entry name" value="Pen/GL7ACA/AHL_acylase"/>
</dbReference>
<sequence length="814" mass="89723">MPTPKRLSKMHARLPHNNKDRWMKRSLTALALVVAAAAGGLTWYLLDKQPQRDGELVLAALQAPVTVDYDERGVPHIRAENEADMYRALGFVHAQDRLFQMELLRRLARGELAEVLGEKLVPTDRLFRTLEIARHADAYAARLDAGSPSTQALQHYLEGVNQYQASRPRPLEFDLLGIEPRPFSMADTLSVAGYMAYSFAAALRTEPVMTHIRDELGADYLELFDLDWHPQGVLGTSLAASDWQDLSALAQLSNSALEGTGLPQFEGSNAWAVSGSRTASGKPLLAGDPHIRFSLPAVWYEAHLQAPGYEMYGYHHALIPSAMLGHNRDFAWSLTMFQNDDLDLIAERVNPDNANQVWYQGNWVDLEQRTETIRVKDAEPVQITLRRSPHGPIINDALGQTNGSTPIAMWWAFLETDNPMLDAFYKLNRADALDKARAAVEKIEAPGLNVVWASASGDIGWWAAAKLPLRPEGVNPTFILDGASGEADKLGYHPFSANPQEENPERGYILSANYQPVPASGIQIPGYYNLPDRGQRLNQRLSDASVKWDIHNSQALQLDPGTGYGPRLLAPILDELRGAAANDQERALVEQLAQWSGDHALDSVAATLFNQLTYQLAHEAMADELGEVFFDSLLQTRVLDTALPRLTANADSPWWNRQGSEQRESRAQIVAEAWHASLTHLRSVLGDDVEAWNWGRGHTLTHEHPLGQQQPLAWLLNAGPFAAPGGHETPNNLSHKVGPAPWPVVYGPSTRRLVDLADADKALGGIPVGQSGVPFDAHYADQAAAHVAGEYQPQHLSETDVKANSQGTLRLLPH</sequence>
<evidence type="ECO:0000256" key="1">
    <source>
        <dbReference type="ARBA" id="ARBA00004418"/>
    </source>
</evidence>
<evidence type="ECO:0000256" key="3">
    <source>
        <dbReference type="ARBA" id="ARBA00022729"/>
    </source>
</evidence>
<dbReference type="GO" id="GO:0046872">
    <property type="term" value="F:metal ion binding"/>
    <property type="evidence" value="ECO:0007669"/>
    <property type="project" value="UniProtKB-KW"/>
</dbReference>
<dbReference type="Proteomes" id="UP000182413">
    <property type="component" value="Unassembled WGS sequence"/>
</dbReference>
<gene>
    <name evidence="9" type="ORF">SAMN05216575_105271</name>
</gene>